<feature type="domain" description="TonB-dependent receptor plug" evidence="15">
    <location>
        <begin position="52"/>
        <end position="158"/>
    </location>
</feature>
<keyword evidence="8 12" id="KW-0798">TonB box</keyword>
<dbReference type="InterPro" id="IPR000531">
    <property type="entry name" value="Beta-barrel_TonB"/>
</dbReference>
<evidence type="ECO:0000259" key="15">
    <source>
        <dbReference type="Pfam" id="PF07715"/>
    </source>
</evidence>
<evidence type="ECO:0000259" key="14">
    <source>
        <dbReference type="Pfam" id="PF00593"/>
    </source>
</evidence>
<evidence type="ECO:0000313" key="17">
    <source>
        <dbReference type="Proteomes" id="UP000252558"/>
    </source>
</evidence>
<dbReference type="GO" id="GO:0006826">
    <property type="term" value="P:iron ion transport"/>
    <property type="evidence" value="ECO:0007669"/>
    <property type="project" value="UniProtKB-KW"/>
</dbReference>
<feature type="domain" description="TonB-dependent receptor-like beta-barrel" evidence="14">
    <location>
        <begin position="255"/>
        <end position="687"/>
    </location>
</feature>
<evidence type="ECO:0000256" key="5">
    <source>
        <dbReference type="ARBA" id="ARBA00022692"/>
    </source>
</evidence>
<dbReference type="GO" id="GO:0009279">
    <property type="term" value="C:cell outer membrane"/>
    <property type="evidence" value="ECO:0007669"/>
    <property type="project" value="UniProtKB-SubCell"/>
</dbReference>
<keyword evidence="5 11" id="KW-0812">Transmembrane</keyword>
<dbReference type="Gene3D" id="2.40.170.20">
    <property type="entry name" value="TonB-dependent receptor, beta-barrel domain"/>
    <property type="match status" value="1"/>
</dbReference>
<evidence type="ECO:0000313" key="16">
    <source>
        <dbReference type="EMBL" id="RCU52748.1"/>
    </source>
</evidence>
<keyword evidence="13" id="KW-0732">Signal</keyword>
<name>A0A368NQR6_9GAMM</name>
<dbReference type="EMBL" id="QPID01000001">
    <property type="protein sequence ID" value="RCU52748.1"/>
    <property type="molecule type" value="Genomic_DNA"/>
</dbReference>
<dbReference type="InterPro" id="IPR039426">
    <property type="entry name" value="TonB-dep_rcpt-like"/>
</dbReference>
<dbReference type="Proteomes" id="UP000252558">
    <property type="component" value="Unassembled WGS sequence"/>
</dbReference>
<keyword evidence="17" id="KW-1185">Reference proteome</keyword>
<keyword evidence="7" id="KW-0406">Ion transport</keyword>
<dbReference type="SUPFAM" id="SSF56935">
    <property type="entry name" value="Porins"/>
    <property type="match status" value="1"/>
</dbReference>
<organism evidence="16 17">
    <name type="scientific">Corallincola holothuriorum</name>
    <dbReference type="NCBI Taxonomy" id="2282215"/>
    <lineage>
        <taxon>Bacteria</taxon>
        <taxon>Pseudomonadati</taxon>
        <taxon>Pseudomonadota</taxon>
        <taxon>Gammaproteobacteria</taxon>
        <taxon>Alteromonadales</taxon>
        <taxon>Psychromonadaceae</taxon>
        <taxon>Corallincola</taxon>
    </lineage>
</organism>
<evidence type="ECO:0000256" key="10">
    <source>
        <dbReference type="ARBA" id="ARBA00023237"/>
    </source>
</evidence>
<dbReference type="Pfam" id="PF00593">
    <property type="entry name" value="TonB_dep_Rec_b-barrel"/>
    <property type="match status" value="1"/>
</dbReference>
<comment type="subcellular location">
    <subcellularLocation>
        <location evidence="1 11">Cell outer membrane</location>
        <topology evidence="1 11">Multi-pass membrane protein</topology>
    </subcellularLocation>
</comment>
<keyword evidence="6" id="KW-0408">Iron</keyword>
<evidence type="ECO:0000256" key="8">
    <source>
        <dbReference type="ARBA" id="ARBA00023077"/>
    </source>
</evidence>
<feature type="chain" id="PRO_5016817965" evidence="13">
    <location>
        <begin position="29"/>
        <end position="730"/>
    </location>
</feature>
<reference evidence="16 17" key="1">
    <citation type="submission" date="2018-07" db="EMBL/GenBank/DDBJ databases">
        <title>Corallincola holothuriorum sp. nov., a new facultative anaerobe isolated from sea cucumber Apostichopus japonicus.</title>
        <authorList>
            <person name="Xia H."/>
        </authorList>
    </citation>
    <scope>NUCLEOTIDE SEQUENCE [LARGE SCALE GENOMIC DNA]</scope>
    <source>
        <strain evidence="16 17">C4</strain>
    </source>
</reference>
<evidence type="ECO:0000256" key="4">
    <source>
        <dbReference type="ARBA" id="ARBA00022496"/>
    </source>
</evidence>
<keyword evidence="3 11" id="KW-1134">Transmembrane beta strand</keyword>
<dbReference type="PANTHER" id="PTHR32552:SF81">
    <property type="entry name" value="TONB-DEPENDENT OUTER MEMBRANE RECEPTOR"/>
    <property type="match status" value="1"/>
</dbReference>
<protein>
    <submittedName>
        <fullName evidence="16">TonB-dependent receptor</fullName>
    </submittedName>
</protein>
<sequence length="730" mass="82362">MLFSTLPRKTKLAAAIITTLGIPLPVFSAAPTVADEDIEHIKVTSSFRSESLQHSASSITVLDSNLIQDEGGEHFEDLLHNVANLSWAGGSSRPKYFQIRGVGEQEEYQGAPNSSVGFVVDDIDLSGLGMTSSLYDIEQVEVLRGPQGTRFGANALAGMIYTTSNDPTDTREFGAEISGGQEDLFSYAGFASGPVDNSGDLLYRVSIQQHNENGFRDNDYLGSDDSNERDELTLRSKFRWFASDELQVDLALLYANFDNGYDAWTLDNNGFTTLTDQPGKDKQETTGGSLKLNWELNEFVDLVSISSAAHTNHRHAYDGDWANPEYWSALSCTDYYDENGNGDFTDQIPCQYDYTWDKQATRDTYTQEVRLLSTEQSRLFSGTTDWLTGLYIQRLEEDNDLESYYNGFPDLFLQSDYEATSIALFGQLDTQLNAAASLSLGLRVEQRDASYDDDGGDSFDPDETMWGGHITLNYLINERWQSYGKLARGYKAGGFNTGLPDDFSDNREFDSETLDNLEFGIKGYWPEQQVSVQAALFYMHRDDQQVEASTQDPNNPQRFFLYTANATNSDSYGLELETSWQATDNLTLYSSLGLLDTEFDDYVVTQADGSELDLSGRELAHSPNYQFSIGATWRNDEGWFANINLNGSDGYYYSDNHDQKADSYELLNARLGYEKEDWSVYLWGRNITDEKYGVRGFYFGNEPDQDWAPKLYERYGDPQQFGVTFRYHYL</sequence>
<keyword evidence="16" id="KW-0675">Receptor</keyword>
<gene>
    <name evidence="16" type="ORF">DU002_01940</name>
</gene>
<comment type="similarity">
    <text evidence="11 12">Belongs to the TonB-dependent receptor family.</text>
</comment>
<keyword evidence="4" id="KW-0410">Iron transport</keyword>
<accession>A0A368NQR6</accession>
<evidence type="ECO:0000256" key="7">
    <source>
        <dbReference type="ARBA" id="ARBA00023065"/>
    </source>
</evidence>
<dbReference type="PANTHER" id="PTHR32552">
    <property type="entry name" value="FERRICHROME IRON RECEPTOR-RELATED"/>
    <property type="match status" value="1"/>
</dbReference>
<evidence type="ECO:0000256" key="6">
    <source>
        <dbReference type="ARBA" id="ARBA00023004"/>
    </source>
</evidence>
<dbReference type="RefSeq" id="WP_114336656.1">
    <property type="nucleotide sequence ID" value="NZ_QPID01000001.1"/>
</dbReference>
<proteinExistence type="inferred from homology"/>
<keyword evidence="9 11" id="KW-0472">Membrane</keyword>
<evidence type="ECO:0000256" key="3">
    <source>
        <dbReference type="ARBA" id="ARBA00022452"/>
    </source>
</evidence>
<evidence type="ECO:0000256" key="9">
    <source>
        <dbReference type="ARBA" id="ARBA00023136"/>
    </source>
</evidence>
<dbReference type="AlphaFoldDB" id="A0A368NQR6"/>
<keyword evidence="10 11" id="KW-0998">Cell outer membrane</keyword>
<evidence type="ECO:0000256" key="1">
    <source>
        <dbReference type="ARBA" id="ARBA00004571"/>
    </source>
</evidence>
<comment type="caution">
    <text evidence="16">The sequence shown here is derived from an EMBL/GenBank/DDBJ whole genome shotgun (WGS) entry which is preliminary data.</text>
</comment>
<evidence type="ECO:0000256" key="2">
    <source>
        <dbReference type="ARBA" id="ARBA00022448"/>
    </source>
</evidence>
<evidence type="ECO:0000256" key="13">
    <source>
        <dbReference type="SAM" id="SignalP"/>
    </source>
</evidence>
<dbReference type="PROSITE" id="PS52016">
    <property type="entry name" value="TONB_DEPENDENT_REC_3"/>
    <property type="match status" value="1"/>
</dbReference>
<dbReference type="Pfam" id="PF07715">
    <property type="entry name" value="Plug"/>
    <property type="match status" value="1"/>
</dbReference>
<dbReference type="OrthoDB" id="127311at2"/>
<dbReference type="InterPro" id="IPR012910">
    <property type="entry name" value="Plug_dom"/>
</dbReference>
<keyword evidence="2 11" id="KW-0813">Transport</keyword>
<feature type="signal peptide" evidence="13">
    <location>
        <begin position="1"/>
        <end position="28"/>
    </location>
</feature>
<evidence type="ECO:0000256" key="11">
    <source>
        <dbReference type="PROSITE-ProRule" id="PRU01360"/>
    </source>
</evidence>
<evidence type="ECO:0000256" key="12">
    <source>
        <dbReference type="RuleBase" id="RU003357"/>
    </source>
</evidence>
<dbReference type="InterPro" id="IPR036942">
    <property type="entry name" value="Beta-barrel_TonB_sf"/>
</dbReference>